<comment type="subcellular location">
    <subcellularLocation>
        <location evidence="1">Mitochondrion inner membrane</location>
        <topology evidence="1">Multi-pass membrane protein</topology>
    </subcellularLocation>
</comment>
<feature type="repeat" description="Solcar" evidence="10">
    <location>
        <begin position="136"/>
        <end position="227"/>
    </location>
</feature>
<dbReference type="FunFam" id="1.50.40.10:FF:000151">
    <property type="entry name" value="LEU5p Mitochondrial carrier protein"/>
    <property type="match status" value="1"/>
</dbReference>
<proteinExistence type="inferred from homology"/>
<dbReference type="InterPro" id="IPR023395">
    <property type="entry name" value="MCP_dom_sf"/>
</dbReference>
<keyword evidence="3 11" id="KW-0813">Transport</keyword>
<feature type="repeat" description="Solcar" evidence="10">
    <location>
        <begin position="235"/>
        <end position="324"/>
    </location>
</feature>
<dbReference type="AlphaFoldDB" id="A0A1B7TGB7"/>
<feature type="region of interest" description="Disordered" evidence="12">
    <location>
        <begin position="1"/>
        <end position="30"/>
    </location>
</feature>
<dbReference type="InterPro" id="IPR002167">
    <property type="entry name" value="GDC-like"/>
</dbReference>
<evidence type="ECO:0000256" key="5">
    <source>
        <dbReference type="ARBA" id="ARBA00022737"/>
    </source>
</evidence>
<comment type="similarity">
    <text evidence="2 11">Belongs to the mitochondrial carrier (TC 2.A.29) family.</text>
</comment>
<dbReference type="Pfam" id="PF00153">
    <property type="entry name" value="Mito_carr"/>
    <property type="match status" value="3"/>
</dbReference>
<keyword evidence="6" id="KW-0999">Mitochondrion inner membrane</keyword>
<keyword evidence="7 13" id="KW-1133">Transmembrane helix</keyword>
<dbReference type="SUPFAM" id="SSF103506">
    <property type="entry name" value="Mitochondrial carrier"/>
    <property type="match status" value="1"/>
</dbReference>
<feature type="repeat" description="Solcar" evidence="10">
    <location>
        <begin position="347"/>
        <end position="431"/>
    </location>
</feature>
<sequence>MVDNDGVSGSTTHSKENKKETNDIKKKPSRPFFAIENDTAIPTVVVNPFLNNLTQSQHIIPATPVISSNSNSNSFINKSNLHDPDLIQHGIDSNDKKQMKAASVVVSGSSSSGNENSSNELQINKTQTRIDKQSMEYVLKSGLAGGIAGVFAKTLIAPLDRIKILFQTGNPHFLQYRGSMNGLLKAMHHISLVDGFRGFYQGHSATLVRVFPYAGIKFITYEQFRNFFIPTPEYEQHWRRLVSGSCAGLSSVFVTYPLDLVRVKLAYITHRKDAKLFPLIKDTYYNNGLKPGIHNFYKGFMPTMYGMVPYAGVAFFAHDFCHDIFKSPLLKHVALEYESDRDGKVLLKTWAELVSGGLAGMLSQTAAYPFEIIRRRLQVTKIMKLNCSSMAKLIYKEQGFRGFYVGLSIGYIKVMPMVACSFYVYEQMKWLLDI</sequence>
<dbReference type="Proteomes" id="UP000092321">
    <property type="component" value="Unassembled WGS sequence"/>
</dbReference>
<evidence type="ECO:0000256" key="11">
    <source>
        <dbReference type="RuleBase" id="RU000488"/>
    </source>
</evidence>
<evidence type="ECO:0000256" key="3">
    <source>
        <dbReference type="ARBA" id="ARBA00022448"/>
    </source>
</evidence>
<dbReference type="GO" id="GO:0055085">
    <property type="term" value="P:transmembrane transport"/>
    <property type="evidence" value="ECO:0007669"/>
    <property type="project" value="InterPro"/>
</dbReference>
<keyword evidence="5" id="KW-0677">Repeat</keyword>
<dbReference type="OrthoDB" id="270584at2759"/>
<evidence type="ECO:0000256" key="2">
    <source>
        <dbReference type="ARBA" id="ARBA00006375"/>
    </source>
</evidence>
<evidence type="ECO:0000256" key="9">
    <source>
        <dbReference type="ARBA" id="ARBA00023136"/>
    </source>
</evidence>
<reference evidence="15" key="1">
    <citation type="journal article" date="2016" name="Proc. Natl. Acad. Sci. U.S.A.">
        <title>Comparative genomics of biotechnologically important yeasts.</title>
        <authorList>
            <person name="Riley R."/>
            <person name="Haridas S."/>
            <person name="Wolfe K.H."/>
            <person name="Lopes M.R."/>
            <person name="Hittinger C.T."/>
            <person name="Goeker M."/>
            <person name="Salamov A.A."/>
            <person name="Wisecaver J.H."/>
            <person name="Long T.M."/>
            <person name="Calvey C.H."/>
            <person name="Aerts A.L."/>
            <person name="Barry K.W."/>
            <person name="Choi C."/>
            <person name="Clum A."/>
            <person name="Coughlan A.Y."/>
            <person name="Deshpande S."/>
            <person name="Douglass A.P."/>
            <person name="Hanson S.J."/>
            <person name="Klenk H.-P."/>
            <person name="LaButti K.M."/>
            <person name="Lapidus A."/>
            <person name="Lindquist E.A."/>
            <person name="Lipzen A.M."/>
            <person name="Meier-Kolthoff J.P."/>
            <person name="Ohm R.A."/>
            <person name="Otillar R.P."/>
            <person name="Pangilinan J.L."/>
            <person name="Peng Y."/>
            <person name="Rokas A."/>
            <person name="Rosa C.A."/>
            <person name="Scheuner C."/>
            <person name="Sibirny A.A."/>
            <person name="Slot J.C."/>
            <person name="Stielow J.B."/>
            <person name="Sun H."/>
            <person name="Kurtzman C.P."/>
            <person name="Blackwell M."/>
            <person name="Grigoriev I.V."/>
            <person name="Jeffries T.W."/>
        </authorList>
    </citation>
    <scope>NUCLEOTIDE SEQUENCE [LARGE SCALE GENOMIC DNA]</scope>
    <source>
        <strain evidence="15">NRRL Y-1626</strain>
    </source>
</reference>
<dbReference type="GO" id="GO:0005743">
    <property type="term" value="C:mitochondrial inner membrane"/>
    <property type="evidence" value="ECO:0007669"/>
    <property type="project" value="UniProtKB-SubCell"/>
</dbReference>
<keyword evidence="9 10" id="KW-0472">Membrane</keyword>
<feature type="transmembrane region" description="Helical" evidence="13">
    <location>
        <begin position="403"/>
        <end position="425"/>
    </location>
</feature>
<protein>
    <submittedName>
        <fullName evidence="14">Mitochondrial carrier</fullName>
    </submittedName>
</protein>
<evidence type="ECO:0000256" key="10">
    <source>
        <dbReference type="PROSITE-ProRule" id="PRU00282"/>
    </source>
</evidence>
<name>A0A1B7TGB7_9ASCO</name>
<dbReference type="PRINTS" id="PR00926">
    <property type="entry name" value="MITOCARRIER"/>
</dbReference>
<dbReference type="EMBL" id="LXPE01000006">
    <property type="protein sequence ID" value="OBA27783.1"/>
    <property type="molecule type" value="Genomic_DNA"/>
</dbReference>
<gene>
    <name evidence="14" type="ORF">HANVADRAFT_51905</name>
</gene>
<evidence type="ECO:0000256" key="13">
    <source>
        <dbReference type="SAM" id="Phobius"/>
    </source>
</evidence>
<feature type="region of interest" description="Disordered" evidence="12">
    <location>
        <begin position="98"/>
        <end position="126"/>
    </location>
</feature>
<organism evidence="14 15">
    <name type="scientific">Hanseniaspora valbyensis NRRL Y-1626</name>
    <dbReference type="NCBI Taxonomy" id="766949"/>
    <lineage>
        <taxon>Eukaryota</taxon>
        <taxon>Fungi</taxon>
        <taxon>Dikarya</taxon>
        <taxon>Ascomycota</taxon>
        <taxon>Saccharomycotina</taxon>
        <taxon>Saccharomycetes</taxon>
        <taxon>Saccharomycodales</taxon>
        <taxon>Saccharomycodaceae</taxon>
        <taxon>Hanseniaspora</taxon>
    </lineage>
</organism>
<evidence type="ECO:0000256" key="6">
    <source>
        <dbReference type="ARBA" id="ARBA00022792"/>
    </source>
</evidence>
<dbReference type="InterPro" id="IPR002067">
    <property type="entry name" value="MCP"/>
</dbReference>
<keyword evidence="8" id="KW-0496">Mitochondrion</keyword>
<dbReference type="PROSITE" id="PS50920">
    <property type="entry name" value="SOLCAR"/>
    <property type="match status" value="3"/>
</dbReference>
<dbReference type="PRINTS" id="PR00928">
    <property type="entry name" value="GRAVESDC"/>
</dbReference>
<evidence type="ECO:0000256" key="1">
    <source>
        <dbReference type="ARBA" id="ARBA00004448"/>
    </source>
</evidence>
<keyword evidence="15" id="KW-1185">Reference proteome</keyword>
<evidence type="ECO:0000313" key="15">
    <source>
        <dbReference type="Proteomes" id="UP000092321"/>
    </source>
</evidence>
<dbReference type="InterPro" id="IPR018108">
    <property type="entry name" value="MCP_transmembrane"/>
</dbReference>
<feature type="compositionally biased region" description="Low complexity" evidence="12">
    <location>
        <begin position="103"/>
        <end position="120"/>
    </location>
</feature>
<accession>A0A1B7TGB7</accession>
<evidence type="ECO:0000256" key="4">
    <source>
        <dbReference type="ARBA" id="ARBA00022692"/>
    </source>
</evidence>
<evidence type="ECO:0000256" key="8">
    <source>
        <dbReference type="ARBA" id="ARBA00023128"/>
    </source>
</evidence>
<keyword evidence="4 10" id="KW-0812">Transmembrane</keyword>
<evidence type="ECO:0000256" key="12">
    <source>
        <dbReference type="SAM" id="MobiDB-lite"/>
    </source>
</evidence>
<comment type="caution">
    <text evidence="14">The sequence shown here is derived from an EMBL/GenBank/DDBJ whole genome shotgun (WGS) entry which is preliminary data.</text>
</comment>
<evidence type="ECO:0000256" key="7">
    <source>
        <dbReference type="ARBA" id="ARBA00022989"/>
    </source>
</evidence>
<evidence type="ECO:0000313" key="14">
    <source>
        <dbReference type="EMBL" id="OBA27783.1"/>
    </source>
</evidence>
<dbReference type="PANTHER" id="PTHR24089">
    <property type="entry name" value="SOLUTE CARRIER FAMILY 25"/>
    <property type="match status" value="1"/>
</dbReference>
<feature type="compositionally biased region" description="Basic and acidic residues" evidence="12">
    <location>
        <begin position="13"/>
        <end position="26"/>
    </location>
</feature>
<dbReference type="Gene3D" id="1.50.40.10">
    <property type="entry name" value="Mitochondrial carrier domain"/>
    <property type="match status" value="1"/>
</dbReference>